<accession>A0A0N9ZLI9</accession>
<sequence length="38" mass="4043">MKSIDQVSFGTSGTANGSGLSRFSRFLGLIRKFSSSSQ</sequence>
<evidence type="ECO:0000256" key="1">
    <source>
        <dbReference type="SAM" id="MobiDB-lite"/>
    </source>
</evidence>
<dbReference type="EMBL" id="CP012023">
    <property type="protein sequence ID" value="ALI56550.1"/>
    <property type="molecule type" value="Genomic_DNA"/>
</dbReference>
<feature type="region of interest" description="Disordered" evidence="1">
    <location>
        <begin position="1"/>
        <end position="20"/>
    </location>
</feature>
<dbReference type="Proteomes" id="UP000064920">
    <property type="component" value="Chromosome"/>
</dbReference>
<dbReference type="AlphaFoldDB" id="A0A0N9ZLI9"/>
<organism evidence="2 3">
    <name type="scientific">Celeribacter marinus</name>
    <dbReference type="NCBI Taxonomy" id="1397108"/>
    <lineage>
        <taxon>Bacteria</taxon>
        <taxon>Pseudomonadati</taxon>
        <taxon>Pseudomonadota</taxon>
        <taxon>Alphaproteobacteria</taxon>
        <taxon>Rhodobacterales</taxon>
        <taxon>Roseobacteraceae</taxon>
        <taxon>Celeribacter</taxon>
    </lineage>
</organism>
<reference evidence="2 3" key="1">
    <citation type="submission" date="2015-05" db="EMBL/GenBank/DDBJ databases">
        <authorList>
            <person name="Wang D.B."/>
            <person name="Wang M."/>
        </authorList>
    </citation>
    <scope>NUCLEOTIDE SEQUENCE [LARGE SCALE GENOMIC DNA]</scope>
    <source>
        <strain evidence="2 3">IMCC 12053</strain>
    </source>
</reference>
<proteinExistence type="predicted"/>
<evidence type="ECO:0000313" key="2">
    <source>
        <dbReference type="EMBL" id="ALI56550.1"/>
    </source>
</evidence>
<dbReference type="KEGG" id="cmar:IMCC12053_2603"/>
<protein>
    <submittedName>
        <fullName evidence="2">Uncharacterized protein</fullName>
    </submittedName>
</protein>
<name>A0A0N9ZLI9_9RHOB</name>
<gene>
    <name evidence="2" type="ORF">IMCC12053_2603</name>
</gene>
<evidence type="ECO:0000313" key="3">
    <source>
        <dbReference type="Proteomes" id="UP000064920"/>
    </source>
</evidence>
<keyword evidence="3" id="KW-1185">Reference proteome</keyword>